<dbReference type="AlphaFoldDB" id="W7J5Y4"/>
<name>W7J5Y4_9PSEU</name>
<accession>W7J5Y4</accession>
<reference evidence="1 2" key="1">
    <citation type="journal article" date="2014" name="Genome Announc.">
        <title>Draft Genome Sequence of the Antitrypanosomally Active Sponge-Associated Bacterium Actinokineospora sp. Strain EG49.</title>
        <authorList>
            <person name="Harjes J."/>
            <person name="Ryu T."/>
            <person name="Abdelmohsen U.R."/>
            <person name="Moitinho-Silva L."/>
            <person name="Horn H."/>
            <person name="Ravasi T."/>
            <person name="Hentschel U."/>
        </authorList>
    </citation>
    <scope>NUCLEOTIDE SEQUENCE [LARGE SCALE GENOMIC DNA]</scope>
    <source>
        <strain evidence="1 2">EG49</strain>
    </source>
</reference>
<evidence type="ECO:0000313" key="2">
    <source>
        <dbReference type="Proteomes" id="UP000019277"/>
    </source>
</evidence>
<dbReference type="EMBL" id="AYXG01000005">
    <property type="protein sequence ID" value="EWC64432.1"/>
    <property type="molecule type" value="Genomic_DNA"/>
</dbReference>
<dbReference type="STRING" id="909613.UO65_0269"/>
<comment type="caution">
    <text evidence="1">The sequence shown here is derived from an EMBL/GenBank/DDBJ whole genome shotgun (WGS) entry which is preliminary data.</text>
</comment>
<organism evidence="1 2">
    <name type="scientific">Actinokineospora spheciospongiae</name>
    <dbReference type="NCBI Taxonomy" id="909613"/>
    <lineage>
        <taxon>Bacteria</taxon>
        <taxon>Bacillati</taxon>
        <taxon>Actinomycetota</taxon>
        <taxon>Actinomycetes</taxon>
        <taxon>Pseudonocardiales</taxon>
        <taxon>Pseudonocardiaceae</taxon>
        <taxon>Actinokineospora</taxon>
    </lineage>
</organism>
<dbReference type="eggNOG" id="ENOG5031IZR">
    <property type="taxonomic scope" value="Bacteria"/>
</dbReference>
<dbReference type="PATRIC" id="fig|909613.9.peg.280"/>
<sequence length="223" mass="24322">MWAELRALGPVPDDLLEDAAAVAEETMVRVSQHVSRLAAALPELGWVSSDRMVRPHQPPTDSDNALVDSLVERVGGLPLSLEACLRHVGEVWFAGDCDLLFLTHHQEPAPTTVPPGPDFPDPLCLGNAYHLAYELEQLDQGDDLTFPLAPDELRKANLSGGTHDVRLPSLHADVELHGVAGRPGITLVEYLRESIAWGGFPGWSFEPELAPEALITLRTHPDF</sequence>
<gene>
    <name evidence="1" type="ORF">UO65_0269</name>
</gene>
<keyword evidence="2" id="KW-1185">Reference proteome</keyword>
<evidence type="ECO:0000313" key="1">
    <source>
        <dbReference type="EMBL" id="EWC64432.1"/>
    </source>
</evidence>
<protein>
    <submittedName>
        <fullName evidence="1">Uncharacterized protein</fullName>
    </submittedName>
</protein>
<dbReference type="Proteomes" id="UP000019277">
    <property type="component" value="Unassembled WGS sequence"/>
</dbReference>
<proteinExistence type="predicted"/>